<dbReference type="Pfam" id="PF00296">
    <property type="entry name" value="Bac_luciferase"/>
    <property type="match status" value="1"/>
</dbReference>
<dbReference type="InterPro" id="IPR036661">
    <property type="entry name" value="Luciferase-like_sf"/>
</dbReference>
<dbReference type="EC" id="1.-.-.-" evidence="2"/>
<dbReference type="InterPro" id="IPR011251">
    <property type="entry name" value="Luciferase-like_dom"/>
</dbReference>
<name>A0A0E4CL84_MYCLN</name>
<feature type="domain" description="Luciferase-like" evidence="4">
    <location>
        <begin position="94"/>
        <end position="354"/>
    </location>
</feature>
<proteinExistence type="predicted"/>
<protein>
    <recommendedName>
        <fullName evidence="2">F420-dependent hydroxymycolic acid dehydrogenase</fullName>
        <ecNumber evidence="2">1.-.-.-</ecNumber>
    </recommendedName>
</protein>
<evidence type="ECO:0000313" key="6">
    <source>
        <dbReference type="Proteomes" id="UP000199251"/>
    </source>
</evidence>
<accession>A0A0E4CL84</accession>
<organism evidence="5 6">
    <name type="scientific">Mycobacterium lentiflavum</name>
    <dbReference type="NCBI Taxonomy" id="141349"/>
    <lineage>
        <taxon>Bacteria</taxon>
        <taxon>Bacillati</taxon>
        <taxon>Actinomycetota</taxon>
        <taxon>Actinomycetes</taxon>
        <taxon>Mycobacteriales</taxon>
        <taxon>Mycobacteriaceae</taxon>
        <taxon>Mycobacterium</taxon>
        <taxon>Mycobacterium simiae complex</taxon>
    </lineage>
</organism>
<dbReference type="PANTHER" id="PTHR43244">
    <property type="match status" value="1"/>
</dbReference>
<dbReference type="CDD" id="cd01097">
    <property type="entry name" value="Tetrahydromethanopterin_reductase"/>
    <property type="match status" value="1"/>
</dbReference>
<dbReference type="AlphaFoldDB" id="A0A0E4CL84"/>
<evidence type="ECO:0000256" key="1">
    <source>
        <dbReference type="ARBA" id="ARBA00023002"/>
    </source>
</evidence>
<dbReference type="InterPro" id="IPR019945">
    <property type="entry name" value="F420_G6P_DH-rel"/>
</dbReference>
<dbReference type="NCBIfam" id="TIGR04465">
    <property type="entry name" value="ArgArg_F420"/>
    <property type="match status" value="1"/>
</dbReference>
<dbReference type="STRING" id="141349.BN1232_00470"/>
<dbReference type="Proteomes" id="UP000199251">
    <property type="component" value="Unassembled WGS sequence"/>
</dbReference>
<evidence type="ECO:0000313" key="5">
    <source>
        <dbReference type="EMBL" id="CQD03618.1"/>
    </source>
</evidence>
<dbReference type="InterPro" id="IPR031017">
    <property type="entry name" value="F420_FGD2"/>
</dbReference>
<dbReference type="NCBIfam" id="TIGR03557">
    <property type="entry name" value="F420_G6P_family"/>
    <property type="match status" value="1"/>
</dbReference>
<gene>
    <name evidence="5" type="primary">fgd2</name>
    <name evidence="5" type="ORF">BN1232_00470</name>
</gene>
<dbReference type="GO" id="GO:0016705">
    <property type="term" value="F:oxidoreductase activity, acting on paired donors, with incorporation or reduction of molecular oxygen"/>
    <property type="evidence" value="ECO:0007669"/>
    <property type="project" value="InterPro"/>
</dbReference>
<dbReference type="InterPro" id="IPR050564">
    <property type="entry name" value="F420-G6PD/mer"/>
</dbReference>
<evidence type="ECO:0000259" key="4">
    <source>
        <dbReference type="Pfam" id="PF00296"/>
    </source>
</evidence>
<feature type="region of interest" description="Disordered" evidence="3">
    <location>
        <begin position="1"/>
        <end position="25"/>
    </location>
</feature>
<dbReference type="EMBL" id="CTEE01000001">
    <property type="protein sequence ID" value="CQD03618.1"/>
    <property type="molecule type" value="Genomic_DNA"/>
</dbReference>
<dbReference type="Gene3D" id="3.20.20.30">
    <property type="entry name" value="Luciferase-like domain"/>
    <property type="match status" value="1"/>
</dbReference>
<dbReference type="SUPFAM" id="SSF51679">
    <property type="entry name" value="Bacterial luciferase-like"/>
    <property type="match status" value="1"/>
</dbReference>
<evidence type="ECO:0000256" key="2">
    <source>
        <dbReference type="NCBIfam" id="TIGR04465"/>
    </source>
</evidence>
<reference evidence="5 6" key="1">
    <citation type="submission" date="2015-03" db="EMBL/GenBank/DDBJ databases">
        <authorList>
            <person name="Urmite Genomes"/>
        </authorList>
    </citation>
    <scope>NUCLEOTIDE SEQUENCE [LARGE SCALE GENOMIC DNA]</scope>
    <source>
        <strain evidence="5 6">CSUR P1491</strain>
    </source>
</reference>
<sequence>MMEPAIAADCADGADGDRKPPALTVDASQPINSAYDGAGGGYPEAMTGLSRRTFGQIATGVGVLGAGALAAGCSSEHRGPTSNPPPVTKGVGITLSHEQFRTDQLVLQAQAAEKAGFQYVWASDHIQPWQDNEGHSMFPWLTLALVGNSTSRISFGTGVTCPTYRYHPATVAQAFASLAILSPGRVFLGLGTGERLNEQATTNMWGKYPERHDRLVEAIQLIRQLWSGERISFAGRYFQTNSLKLYDIPPNLPPIFVAASGPKSARLAGQYGDGWITQSRDLIKPKLLTALNDGAHAAGRDPATLGKRAELFAVVGEPEEAARTAALWRFTAGAADQPNPVEIQRAAEANPIEKVLANWTVGTDPATHVTAVQWVLDGGAIPFLHFPQGDPIAAINFYRDYVLPKLH</sequence>
<evidence type="ECO:0000256" key="3">
    <source>
        <dbReference type="SAM" id="MobiDB-lite"/>
    </source>
</evidence>
<keyword evidence="1" id="KW-0560">Oxidoreductase</keyword>
<dbReference type="PANTHER" id="PTHR43244:SF1">
    <property type="entry name" value="5,10-METHYLENETETRAHYDROMETHANOPTERIN REDUCTASE"/>
    <property type="match status" value="1"/>
</dbReference>